<dbReference type="Proteomes" id="UP000478052">
    <property type="component" value="Unassembled WGS sequence"/>
</dbReference>
<evidence type="ECO:0000313" key="1">
    <source>
        <dbReference type="EMBL" id="KAF0734586.1"/>
    </source>
</evidence>
<evidence type="ECO:0000313" key="2">
    <source>
        <dbReference type="Proteomes" id="UP000478052"/>
    </source>
</evidence>
<name>A0A6G0X443_APHCR</name>
<organism evidence="1 2">
    <name type="scientific">Aphis craccivora</name>
    <name type="common">Cowpea aphid</name>
    <dbReference type="NCBI Taxonomy" id="307492"/>
    <lineage>
        <taxon>Eukaryota</taxon>
        <taxon>Metazoa</taxon>
        <taxon>Ecdysozoa</taxon>
        <taxon>Arthropoda</taxon>
        <taxon>Hexapoda</taxon>
        <taxon>Insecta</taxon>
        <taxon>Pterygota</taxon>
        <taxon>Neoptera</taxon>
        <taxon>Paraneoptera</taxon>
        <taxon>Hemiptera</taxon>
        <taxon>Sternorrhyncha</taxon>
        <taxon>Aphidomorpha</taxon>
        <taxon>Aphidoidea</taxon>
        <taxon>Aphididae</taxon>
        <taxon>Aphidini</taxon>
        <taxon>Aphis</taxon>
        <taxon>Aphis</taxon>
    </lineage>
</organism>
<dbReference type="OrthoDB" id="3598281at2759"/>
<proteinExistence type="predicted"/>
<accession>A0A6G0X443</accession>
<protein>
    <submittedName>
        <fullName evidence="1">SAM domain-containing protein</fullName>
    </submittedName>
</protein>
<dbReference type="AlphaFoldDB" id="A0A6G0X443"/>
<reference evidence="1 2" key="1">
    <citation type="submission" date="2019-08" db="EMBL/GenBank/DDBJ databases">
        <title>Whole genome of Aphis craccivora.</title>
        <authorList>
            <person name="Voronova N.V."/>
            <person name="Shulinski R.S."/>
            <person name="Bandarenka Y.V."/>
            <person name="Zhorov D.G."/>
            <person name="Warner D."/>
        </authorList>
    </citation>
    <scope>NUCLEOTIDE SEQUENCE [LARGE SCALE GENOMIC DNA]</scope>
    <source>
        <strain evidence="1">180601</strain>
        <tissue evidence="1">Whole Body</tissue>
    </source>
</reference>
<dbReference type="EMBL" id="VUJU01008173">
    <property type="protein sequence ID" value="KAF0734586.1"/>
    <property type="molecule type" value="Genomic_DNA"/>
</dbReference>
<gene>
    <name evidence="1" type="ORF">FWK35_00019565</name>
</gene>
<sequence>MLTILLEHGIDVSCLSMLSEEMIKEIIPKVGDRAKLITNLGEWRKVLELANNRTEYMDLSNSQITPIDIHVLSQSPNKVLSKSSNEVSSQSSNEALSPFQNIDVTCLTPESETSILNSGASTSSQGTVQTIATTSSDNTVEKYDRRRELQDNPETPIKTQRLLFLAQEITEVFTKEHISTYFIPYINYGPYLKKAAKGKLLDCFNNRKREYKKAGLIVSTPRQKSYIKSKSVLLLSSNRSNIDNDNVEEAITWLHNSCDPWDLVERYWSITSSKRLEKILDTNSQEISVTKYMNDFPALKKPSGYRLLIEDFNFLYSEKKESLFETFPLYKQKILELAKSVSNKLRDNSLKCILKEYLDLAPESEEASSVAAFLVLPFLFSTATTKRKRGKSTWKPSKI</sequence>
<dbReference type="InterPro" id="IPR013761">
    <property type="entry name" value="SAM/pointed_sf"/>
</dbReference>
<dbReference type="Gene3D" id="1.10.150.50">
    <property type="entry name" value="Transcription Factor, Ets-1"/>
    <property type="match status" value="1"/>
</dbReference>
<comment type="caution">
    <text evidence="1">The sequence shown here is derived from an EMBL/GenBank/DDBJ whole genome shotgun (WGS) entry which is preliminary data.</text>
</comment>
<keyword evidence="2" id="KW-1185">Reference proteome</keyword>